<dbReference type="AlphaFoldDB" id="A0A1X1TJF4"/>
<dbReference type="STRING" id="126673.AWC01_02790"/>
<evidence type="ECO:0000313" key="5">
    <source>
        <dbReference type="Proteomes" id="UP000467201"/>
    </source>
</evidence>
<reference evidence="2 5" key="2">
    <citation type="journal article" date="2019" name="Emerg. Microbes Infect.">
        <title>Comprehensive subspecies identification of 175 nontuberculous mycobacteria species based on 7547 genomic profiles.</title>
        <authorList>
            <person name="Matsumoto Y."/>
            <person name="Kinjo T."/>
            <person name="Motooka D."/>
            <person name="Nabeya D."/>
            <person name="Jung N."/>
            <person name="Uechi K."/>
            <person name="Horii T."/>
            <person name="Iida T."/>
            <person name="Fujita J."/>
            <person name="Nakamura S."/>
        </authorList>
    </citation>
    <scope>NUCLEOTIDE SEQUENCE [LARGE SCALE GENOMIC DNA]</scope>
    <source>
        <strain evidence="2 5">JCM 12405</strain>
    </source>
</reference>
<evidence type="ECO:0000313" key="4">
    <source>
        <dbReference type="Proteomes" id="UP000193564"/>
    </source>
</evidence>
<organism evidence="3 4">
    <name type="scientific">Mycolicibacterium doricum</name>
    <dbReference type="NCBI Taxonomy" id="126673"/>
    <lineage>
        <taxon>Bacteria</taxon>
        <taxon>Bacillati</taxon>
        <taxon>Actinomycetota</taxon>
        <taxon>Actinomycetes</taxon>
        <taxon>Mycobacteriales</taxon>
        <taxon>Mycobacteriaceae</taxon>
        <taxon>Mycolicibacterium</taxon>
    </lineage>
</organism>
<evidence type="ECO:0000313" key="2">
    <source>
        <dbReference type="EMBL" id="BBZ08910.1"/>
    </source>
</evidence>
<feature type="signal peptide" evidence="1">
    <location>
        <begin position="1"/>
        <end position="29"/>
    </location>
</feature>
<name>A0A1X1TJF4_9MYCO</name>
<evidence type="ECO:0000313" key="3">
    <source>
        <dbReference type="EMBL" id="ORV44660.1"/>
    </source>
</evidence>
<dbReference type="KEGG" id="mdr:MDOR_30790"/>
<evidence type="ECO:0008006" key="6">
    <source>
        <dbReference type="Google" id="ProtNLM"/>
    </source>
</evidence>
<keyword evidence="1" id="KW-0732">Signal</keyword>
<dbReference type="Proteomes" id="UP000467201">
    <property type="component" value="Chromosome"/>
</dbReference>
<gene>
    <name evidence="3" type="ORF">AWC01_02790</name>
    <name evidence="2" type="ORF">MDOR_30790</name>
</gene>
<dbReference type="EMBL" id="LQOS01000011">
    <property type="protein sequence ID" value="ORV44660.1"/>
    <property type="molecule type" value="Genomic_DNA"/>
</dbReference>
<feature type="chain" id="PRO_5036312110" description="Keratin associated protein" evidence="1">
    <location>
        <begin position="30"/>
        <end position="78"/>
    </location>
</feature>
<reference evidence="2" key="3">
    <citation type="submission" date="2020-02" db="EMBL/GenBank/DDBJ databases">
        <authorList>
            <person name="Matsumoto Y."/>
            <person name="Motooka D."/>
            <person name="Nakamura S."/>
        </authorList>
    </citation>
    <scope>NUCLEOTIDE SEQUENCE</scope>
    <source>
        <strain evidence="2">JCM 12405</strain>
    </source>
</reference>
<accession>A0A1X1TJF4</accession>
<sequence length="78" mass="7705">MPIGLPTATTMSAVALVGATILAAPTAAAAPVCVNTGPRTTQCETGGSTQIVTTPPVTNNGWPYGGWGYGGLIVGFDI</sequence>
<proteinExistence type="predicted"/>
<dbReference type="EMBL" id="AP022605">
    <property type="protein sequence ID" value="BBZ08910.1"/>
    <property type="molecule type" value="Genomic_DNA"/>
</dbReference>
<reference evidence="3 4" key="1">
    <citation type="submission" date="2016-01" db="EMBL/GenBank/DDBJ databases">
        <title>The new phylogeny of the genus Mycobacterium.</title>
        <authorList>
            <person name="Tarcisio F."/>
            <person name="Conor M."/>
            <person name="Antonella G."/>
            <person name="Elisabetta G."/>
            <person name="Giulia F.S."/>
            <person name="Sara T."/>
            <person name="Anna F."/>
            <person name="Clotilde B."/>
            <person name="Roberto B."/>
            <person name="Veronica D.S."/>
            <person name="Fabio R."/>
            <person name="Monica P."/>
            <person name="Olivier J."/>
            <person name="Enrico T."/>
            <person name="Nicola S."/>
        </authorList>
    </citation>
    <scope>NUCLEOTIDE SEQUENCE [LARGE SCALE GENOMIC DNA]</scope>
    <source>
        <strain evidence="3 4">DSM 44339</strain>
    </source>
</reference>
<keyword evidence="4" id="KW-1185">Reference proteome</keyword>
<dbReference type="Proteomes" id="UP000193564">
    <property type="component" value="Unassembled WGS sequence"/>
</dbReference>
<evidence type="ECO:0000256" key="1">
    <source>
        <dbReference type="SAM" id="SignalP"/>
    </source>
</evidence>
<protein>
    <recommendedName>
        <fullName evidence="6">Keratin associated protein</fullName>
    </recommendedName>
</protein>